<dbReference type="GO" id="GO:0003700">
    <property type="term" value="F:DNA-binding transcription factor activity"/>
    <property type="evidence" value="ECO:0007669"/>
    <property type="project" value="InterPro"/>
</dbReference>
<evidence type="ECO:0000256" key="1">
    <source>
        <dbReference type="SAM" id="MobiDB-lite"/>
    </source>
</evidence>
<evidence type="ECO:0000313" key="4">
    <source>
        <dbReference type="Proteomes" id="UP000240883"/>
    </source>
</evidence>
<name>A0A2T2N143_CORCC</name>
<sequence length="115" mass="13075">SMALMAPLGPASIQIMMIKSQSGRSVQVPVDIQVASRVANEKRKRNAGASARFRARRKEKEREASQSIASMEQQLRDAIEDAEYYRAERDFFKSIVHQQQPDSEKLYARPPSPRL</sequence>
<feature type="non-terminal residue" evidence="3">
    <location>
        <position position="115"/>
    </location>
</feature>
<protein>
    <recommendedName>
        <fullName evidence="2">BZIP domain-containing protein</fullName>
    </recommendedName>
</protein>
<dbReference type="InterPro" id="IPR004827">
    <property type="entry name" value="bZIP"/>
</dbReference>
<dbReference type="STRING" id="1448308.A0A2T2N143"/>
<evidence type="ECO:0000313" key="3">
    <source>
        <dbReference type="EMBL" id="PSN59155.1"/>
    </source>
</evidence>
<dbReference type="AlphaFoldDB" id="A0A2T2N143"/>
<keyword evidence="4" id="KW-1185">Reference proteome</keyword>
<evidence type="ECO:0000259" key="2">
    <source>
        <dbReference type="PROSITE" id="PS00036"/>
    </source>
</evidence>
<gene>
    <name evidence="3" type="ORF">BS50DRAFT_446670</name>
</gene>
<reference evidence="3 4" key="1">
    <citation type="journal article" date="2018" name="Front. Microbiol.">
        <title>Genome-Wide Analysis of Corynespora cassiicola Leaf Fall Disease Putative Effectors.</title>
        <authorList>
            <person name="Lopez D."/>
            <person name="Ribeiro S."/>
            <person name="Label P."/>
            <person name="Fumanal B."/>
            <person name="Venisse J.S."/>
            <person name="Kohler A."/>
            <person name="de Oliveira R.R."/>
            <person name="Labutti K."/>
            <person name="Lipzen A."/>
            <person name="Lail K."/>
            <person name="Bauer D."/>
            <person name="Ohm R.A."/>
            <person name="Barry K.W."/>
            <person name="Spatafora J."/>
            <person name="Grigoriev I.V."/>
            <person name="Martin F.M."/>
            <person name="Pujade-Renaud V."/>
        </authorList>
    </citation>
    <scope>NUCLEOTIDE SEQUENCE [LARGE SCALE GENOMIC DNA]</scope>
    <source>
        <strain evidence="3 4">Philippines</strain>
    </source>
</reference>
<dbReference type="PROSITE" id="PS00036">
    <property type="entry name" value="BZIP_BASIC"/>
    <property type="match status" value="1"/>
</dbReference>
<accession>A0A2T2N143</accession>
<dbReference type="Proteomes" id="UP000240883">
    <property type="component" value="Unassembled WGS sequence"/>
</dbReference>
<feature type="region of interest" description="Disordered" evidence="1">
    <location>
        <begin position="41"/>
        <end position="73"/>
    </location>
</feature>
<dbReference type="EMBL" id="KZ678163">
    <property type="protein sequence ID" value="PSN59155.1"/>
    <property type="molecule type" value="Genomic_DNA"/>
</dbReference>
<dbReference type="OrthoDB" id="2247093at2759"/>
<feature type="domain" description="BZIP" evidence="2">
    <location>
        <begin position="42"/>
        <end position="56"/>
    </location>
</feature>
<feature type="non-terminal residue" evidence="3">
    <location>
        <position position="1"/>
    </location>
</feature>
<proteinExistence type="predicted"/>
<organism evidence="3 4">
    <name type="scientific">Corynespora cassiicola Philippines</name>
    <dbReference type="NCBI Taxonomy" id="1448308"/>
    <lineage>
        <taxon>Eukaryota</taxon>
        <taxon>Fungi</taxon>
        <taxon>Dikarya</taxon>
        <taxon>Ascomycota</taxon>
        <taxon>Pezizomycotina</taxon>
        <taxon>Dothideomycetes</taxon>
        <taxon>Pleosporomycetidae</taxon>
        <taxon>Pleosporales</taxon>
        <taxon>Corynesporascaceae</taxon>
        <taxon>Corynespora</taxon>
    </lineage>
</organism>